<keyword evidence="4" id="KW-1133">Transmembrane helix</keyword>
<feature type="non-terminal residue" evidence="5">
    <location>
        <position position="1"/>
    </location>
</feature>
<dbReference type="InterPro" id="IPR002654">
    <property type="entry name" value="Glyco_trans_25"/>
</dbReference>
<comment type="similarity">
    <text evidence="1">Belongs to the glycosyltransferase 25 family.</text>
</comment>
<dbReference type="Proteomes" id="UP000258309">
    <property type="component" value="Unassembled WGS sequence"/>
</dbReference>
<keyword evidence="4" id="KW-0812">Transmembrane</keyword>
<dbReference type="GO" id="GO:0016740">
    <property type="term" value="F:transferase activity"/>
    <property type="evidence" value="ECO:0007669"/>
    <property type="project" value="UniProtKB-KW"/>
</dbReference>
<evidence type="ECO:0000313" key="5">
    <source>
        <dbReference type="EMBL" id="RFU28210.1"/>
    </source>
</evidence>
<keyword evidence="3" id="KW-0808">Transferase</keyword>
<dbReference type="PANTHER" id="PTHR10730">
    <property type="entry name" value="PROCOLLAGEN-LYSINE,2-OXOGLUTARATE 5-DIOXYGENASE/GLYCOSYLTRANSFERASE 25 FAMILY MEMBER"/>
    <property type="match status" value="1"/>
</dbReference>
<accession>A0A3E2H484</accession>
<evidence type="ECO:0000313" key="6">
    <source>
        <dbReference type="Proteomes" id="UP000258309"/>
    </source>
</evidence>
<evidence type="ECO:0008006" key="7">
    <source>
        <dbReference type="Google" id="ProtNLM"/>
    </source>
</evidence>
<reference evidence="5 6" key="1">
    <citation type="submission" date="2018-05" db="EMBL/GenBank/DDBJ databases">
        <title>Draft genome sequence of Scytalidium lignicola DSM 105466, a ubiquitous saprotrophic fungus.</title>
        <authorList>
            <person name="Buettner E."/>
            <person name="Gebauer A.M."/>
            <person name="Hofrichter M."/>
            <person name="Liers C."/>
            <person name="Kellner H."/>
        </authorList>
    </citation>
    <scope>NUCLEOTIDE SEQUENCE [LARGE SCALE GENOMIC DNA]</scope>
    <source>
        <strain evidence="5 6">DSM 105466</strain>
    </source>
</reference>
<protein>
    <recommendedName>
        <fullName evidence="7">Glycosyltransferase family 25 protein</fullName>
    </recommendedName>
</protein>
<dbReference type="InterPro" id="IPR050757">
    <property type="entry name" value="Collagen_mod_GT25"/>
</dbReference>
<feature type="transmembrane region" description="Helical" evidence="4">
    <location>
        <begin position="25"/>
        <end position="46"/>
    </location>
</feature>
<keyword evidence="6" id="KW-1185">Reference proteome</keyword>
<dbReference type="EMBL" id="NCSJ02000172">
    <property type="protein sequence ID" value="RFU28210.1"/>
    <property type="molecule type" value="Genomic_DNA"/>
</dbReference>
<evidence type="ECO:0000256" key="1">
    <source>
        <dbReference type="ARBA" id="ARBA00006721"/>
    </source>
</evidence>
<keyword evidence="4" id="KW-0472">Membrane</keyword>
<dbReference type="AlphaFoldDB" id="A0A3E2H484"/>
<dbReference type="CDD" id="cd06532">
    <property type="entry name" value="Glyco_transf_25"/>
    <property type="match status" value="1"/>
</dbReference>
<evidence type="ECO:0000256" key="3">
    <source>
        <dbReference type="ARBA" id="ARBA00022679"/>
    </source>
</evidence>
<sequence>MVGRHHPSLKSSAAAMTAMARQRSLMVPLVGVLVVIFFFITLRGLAGEGGLSGGFRHINGADIGPGWISRSEGPEIGRATNETLGFEKIIAVGLKERSDRRDALTLQGSLTGIRVEFTDGIRGEEMSPKAMPPGKDYDAMGKSNIGSWRGHMNAIRRYVPHHRILCVVTDILFSLAQSVLENGLSSALIMEDDVDWDIRIKQQMMDFARGTRALSDIPLTEPQHSPYGDDWDILWPGHCGETLHPRENTTYVISDDETVAPKAHQSWLKALKNYPEGTRIIHKAGAPICTFAYAVSYKGAQKIMAASAVNGRSMPYDNELAFFCKDEALGVKCVSVEPMLFMHHKAAGKVNKDSDIQYGDPNEEREKGVTDQIVISTRLNIEKLITGSTDWVMQW</sequence>
<feature type="non-terminal residue" evidence="5">
    <location>
        <position position="395"/>
    </location>
</feature>
<dbReference type="PANTHER" id="PTHR10730:SF53">
    <property type="entry name" value="GLYCOSYLTRANSFERASE 25 FAMILY MEMBER"/>
    <property type="match status" value="1"/>
</dbReference>
<evidence type="ECO:0000256" key="2">
    <source>
        <dbReference type="ARBA" id="ARBA00022676"/>
    </source>
</evidence>
<keyword evidence="2" id="KW-0328">Glycosyltransferase</keyword>
<dbReference type="OrthoDB" id="47375at2759"/>
<comment type="caution">
    <text evidence="5">The sequence shown here is derived from an EMBL/GenBank/DDBJ whole genome shotgun (WGS) entry which is preliminary data.</text>
</comment>
<organism evidence="5 6">
    <name type="scientific">Scytalidium lignicola</name>
    <name type="common">Hyphomycete</name>
    <dbReference type="NCBI Taxonomy" id="5539"/>
    <lineage>
        <taxon>Eukaryota</taxon>
        <taxon>Fungi</taxon>
        <taxon>Dikarya</taxon>
        <taxon>Ascomycota</taxon>
        <taxon>Pezizomycotina</taxon>
        <taxon>Leotiomycetes</taxon>
        <taxon>Leotiomycetes incertae sedis</taxon>
        <taxon>Scytalidium</taxon>
    </lineage>
</organism>
<name>A0A3E2H484_SCYLI</name>
<gene>
    <name evidence="5" type="ORF">B7463_g8131</name>
</gene>
<dbReference type="STRING" id="5539.A0A3E2H484"/>
<proteinExistence type="inferred from homology"/>
<evidence type="ECO:0000256" key="4">
    <source>
        <dbReference type="SAM" id="Phobius"/>
    </source>
</evidence>
<dbReference type="OMA" id="HTRIIME"/>